<comment type="similarity">
    <text evidence="2">Belongs to the methyltransferase superfamily. L-isoaspartyl/D-aspartyl protein methyltransferase family.</text>
</comment>
<keyword evidence="5" id="KW-0963">Cytoplasm</keyword>
<evidence type="ECO:0000313" key="13">
    <source>
        <dbReference type="Proteomes" id="UP000317881"/>
    </source>
</evidence>
<dbReference type="GO" id="GO:0004719">
    <property type="term" value="F:protein-L-isoaspartate (D-aspartate) O-methyltransferase activity"/>
    <property type="evidence" value="ECO:0007669"/>
    <property type="project" value="UniProtKB-EC"/>
</dbReference>
<keyword evidence="8" id="KW-0949">S-adenosyl-L-methionine</keyword>
<evidence type="ECO:0000256" key="8">
    <source>
        <dbReference type="ARBA" id="ARBA00022691"/>
    </source>
</evidence>
<keyword evidence="7 12" id="KW-0808">Transferase</keyword>
<evidence type="ECO:0000256" key="3">
    <source>
        <dbReference type="ARBA" id="ARBA00011890"/>
    </source>
</evidence>
<dbReference type="PANTHER" id="PTHR11579:SF0">
    <property type="entry name" value="PROTEIN-L-ISOASPARTATE(D-ASPARTATE) O-METHYLTRANSFERASE"/>
    <property type="match status" value="1"/>
</dbReference>
<sequence>MTDYRAVAAQELEVMGAFRSPWLRAAFHAVDRTHFIPPRFWILDTDENGLHQVIDRSSDPDAWLRAVWETHRSVIVQMNDGHTADQGPARGEFSSSVSAMDIVFEKLNQLDLEPHHKVLEVGTGSGCNTAYLCQRVGPRNVTSVEVDPTLAEQAVDNLKRAGYEPETVCGDGLAGWAGSAPYDRIINTASVRHIPTAWRSQCRDGGTVLTPFNTLFARGGLLKLRVLDRVASGRFTGGANYMWIRSQRPANRVTELHEFKCRASPVDPAQVLGRSWAQDFVLGLHVPDMSVDRRDTETGRQAQLWDEAGSSVTVVRYTDWWQPDAVTVWGERDLWADLVTAFTAWRTAGQPHYTRYGLTIDDAGARLWLDSPDQTVSLPNALRPSTLS</sequence>
<comment type="subcellular location">
    <subcellularLocation>
        <location evidence="1">Cytoplasm</location>
    </subcellularLocation>
</comment>
<evidence type="ECO:0000313" key="12">
    <source>
        <dbReference type="EMBL" id="GEC09647.1"/>
    </source>
</evidence>
<gene>
    <name evidence="12" type="primary">pcm_2</name>
    <name evidence="12" type="ORF">SSP24_73020</name>
</gene>
<protein>
    <recommendedName>
        <fullName evidence="4">Protein-L-isoaspartate O-methyltransferase</fullName>
        <ecNumber evidence="3">2.1.1.77</ecNumber>
    </recommendedName>
    <alternativeName>
        <fullName evidence="11">L-isoaspartyl protein carboxyl methyltransferase</fullName>
    </alternativeName>
    <alternativeName>
        <fullName evidence="9">Protein L-isoaspartyl methyltransferase</fullName>
    </alternativeName>
    <alternativeName>
        <fullName evidence="10">Protein-beta-aspartate methyltransferase</fullName>
    </alternativeName>
</protein>
<reference evidence="12 13" key="1">
    <citation type="submission" date="2019-06" db="EMBL/GenBank/DDBJ databases">
        <title>Whole genome shotgun sequence of Streptomyces spinoverrucosus NBRC 14228.</title>
        <authorList>
            <person name="Hosoyama A."/>
            <person name="Uohara A."/>
            <person name="Ohji S."/>
            <person name="Ichikawa N."/>
        </authorList>
    </citation>
    <scope>NUCLEOTIDE SEQUENCE [LARGE SCALE GENOMIC DNA]</scope>
    <source>
        <strain evidence="12 13">NBRC 14228</strain>
    </source>
</reference>
<dbReference type="EC" id="2.1.1.77" evidence="3"/>
<keyword evidence="13" id="KW-1185">Reference proteome</keyword>
<dbReference type="InterPro" id="IPR029063">
    <property type="entry name" value="SAM-dependent_MTases_sf"/>
</dbReference>
<dbReference type="Pfam" id="PF01135">
    <property type="entry name" value="PCMT"/>
    <property type="match status" value="1"/>
</dbReference>
<dbReference type="PANTHER" id="PTHR11579">
    <property type="entry name" value="PROTEIN-L-ISOASPARTATE O-METHYLTRANSFERASE"/>
    <property type="match status" value="1"/>
</dbReference>
<organism evidence="12 13">
    <name type="scientific">Streptomyces spinoverrucosus</name>
    <dbReference type="NCBI Taxonomy" id="284043"/>
    <lineage>
        <taxon>Bacteria</taxon>
        <taxon>Bacillati</taxon>
        <taxon>Actinomycetota</taxon>
        <taxon>Actinomycetes</taxon>
        <taxon>Kitasatosporales</taxon>
        <taxon>Streptomycetaceae</taxon>
        <taxon>Streptomyces</taxon>
    </lineage>
</organism>
<dbReference type="Proteomes" id="UP000317881">
    <property type="component" value="Unassembled WGS sequence"/>
</dbReference>
<comment type="caution">
    <text evidence="12">The sequence shown here is derived from an EMBL/GenBank/DDBJ whole genome shotgun (WGS) entry which is preliminary data.</text>
</comment>
<keyword evidence="6 12" id="KW-0489">Methyltransferase</keyword>
<dbReference type="OrthoDB" id="5143400at2"/>
<evidence type="ECO:0000256" key="1">
    <source>
        <dbReference type="ARBA" id="ARBA00004496"/>
    </source>
</evidence>
<evidence type="ECO:0000256" key="11">
    <source>
        <dbReference type="ARBA" id="ARBA00031350"/>
    </source>
</evidence>
<dbReference type="EMBL" id="BJND01000077">
    <property type="protein sequence ID" value="GEC09647.1"/>
    <property type="molecule type" value="Genomic_DNA"/>
</dbReference>
<evidence type="ECO:0000256" key="10">
    <source>
        <dbReference type="ARBA" id="ARBA00031323"/>
    </source>
</evidence>
<dbReference type="RefSeq" id="WP_141314518.1">
    <property type="nucleotide sequence ID" value="NZ_BJND01000077.1"/>
</dbReference>
<evidence type="ECO:0000256" key="2">
    <source>
        <dbReference type="ARBA" id="ARBA00005369"/>
    </source>
</evidence>
<accession>A0A4Y3VS16</accession>
<evidence type="ECO:0000256" key="9">
    <source>
        <dbReference type="ARBA" id="ARBA00030757"/>
    </source>
</evidence>
<evidence type="ECO:0000256" key="7">
    <source>
        <dbReference type="ARBA" id="ARBA00022679"/>
    </source>
</evidence>
<dbReference type="SUPFAM" id="SSF53335">
    <property type="entry name" value="S-adenosyl-L-methionine-dependent methyltransferases"/>
    <property type="match status" value="1"/>
</dbReference>
<proteinExistence type="inferred from homology"/>
<dbReference type="GO" id="GO:0005737">
    <property type="term" value="C:cytoplasm"/>
    <property type="evidence" value="ECO:0007669"/>
    <property type="project" value="UniProtKB-SubCell"/>
</dbReference>
<evidence type="ECO:0000256" key="5">
    <source>
        <dbReference type="ARBA" id="ARBA00022490"/>
    </source>
</evidence>
<name>A0A4Y3VS16_9ACTN</name>
<dbReference type="CDD" id="cd02440">
    <property type="entry name" value="AdoMet_MTases"/>
    <property type="match status" value="1"/>
</dbReference>
<dbReference type="AlphaFoldDB" id="A0A4Y3VS16"/>
<dbReference type="PROSITE" id="PS01279">
    <property type="entry name" value="PCMT"/>
    <property type="match status" value="1"/>
</dbReference>
<dbReference type="Gene3D" id="3.40.50.150">
    <property type="entry name" value="Vaccinia Virus protein VP39"/>
    <property type="match status" value="1"/>
</dbReference>
<dbReference type="GO" id="GO:0032259">
    <property type="term" value="P:methylation"/>
    <property type="evidence" value="ECO:0007669"/>
    <property type="project" value="UniProtKB-KW"/>
</dbReference>
<evidence type="ECO:0000256" key="6">
    <source>
        <dbReference type="ARBA" id="ARBA00022603"/>
    </source>
</evidence>
<dbReference type="InterPro" id="IPR000682">
    <property type="entry name" value="PCMT"/>
</dbReference>
<evidence type="ECO:0000256" key="4">
    <source>
        <dbReference type="ARBA" id="ARBA00013346"/>
    </source>
</evidence>